<feature type="region of interest" description="Disordered" evidence="7">
    <location>
        <begin position="1"/>
        <end position="21"/>
    </location>
</feature>
<feature type="compositionally biased region" description="Basic and acidic residues" evidence="7">
    <location>
        <begin position="281"/>
        <end position="290"/>
    </location>
</feature>
<feature type="compositionally biased region" description="Acidic residues" evidence="7">
    <location>
        <begin position="242"/>
        <end position="251"/>
    </location>
</feature>
<dbReference type="GO" id="GO:0140662">
    <property type="term" value="F:ATP-dependent protein folding chaperone"/>
    <property type="evidence" value="ECO:0007669"/>
    <property type="project" value="InterPro"/>
</dbReference>
<evidence type="ECO:0000256" key="5">
    <source>
        <dbReference type="ARBA" id="ARBA00022840"/>
    </source>
</evidence>
<dbReference type="PRINTS" id="PR00775">
    <property type="entry name" value="HEATSHOCK90"/>
</dbReference>
<dbReference type="InterPro" id="IPR003594">
    <property type="entry name" value="HATPase_dom"/>
</dbReference>
<keyword evidence="10" id="KW-1185">Reference proteome</keyword>
<reference evidence="9" key="1">
    <citation type="submission" date="2021-06" db="EMBL/GenBank/DDBJ databases">
        <title>Parelaphostrongylus tenuis whole genome reference sequence.</title>
        <authorList>
            <person name="Garwood T.J."/>
            <person name="Larsen P.A."/>
            <person name="Fountain-Jones N.M."/>
            <person name="Garbe J.R."/>
            <person name="Macchietto M.G."/>
            <person name="Kania S.A."/>
            <person name="Gerhold R.W."/>
            <person name="Richards J.E."/>
            <person name="Wolf T.M."/>
        </authorList>
    </citation>
    <scope>NUCLEOTIDE SEQUENCE</scope>
    <source>
        <strain evidence="9">MNPRO001-30</strain>
        <tissue evidence="9">Meninges</tissue>
    </source>
</reference>
<evidence type="ECO:0000313" key="10">
    <source>
        <dbReference type="Proteomes" id="UP001196413"/>
    </source>
</evidence>
<dbReference type="FunFam" id="3.30.565.10:FF:000204">
    <property type="entry name" value="Heat shock protein HSP 90-beta"/>
    <property type="match status" value="1"/>
</dbReference>
<dbReference type="InterPro" id="IPR036890">
    <property type="entry name" value="HATPase_C_sf"/>
</dbReference>
<evidence type="ECO:0000313" key="9">
    <source>
        <dbReference type="EMBL" id="KAJ1345701.1"/>
    </source>
</evidence>
<dbReference type="InterPro" id="IPR020575">
    <property type="entry name" value="Hsp90_N"/>
</dbReference>
<dbReference type="CDD" id="cd16927">
    <property type="entry name" value="HATPase_Hsp90-like"/>
    <property type="match status" value="1"/>
</dbReference>
<dbReference type="EMBL" id="JAHQIW010000052">
    <property type="protein sequence ID" value="KAJ1345701.1"/>
    <property type="molecule type" value="Genomic_DNA"/>
</dbReference>
<keyword evidence="5" id="KW-0067">ATP-binding</keyword>
<dbReference type="InterPro" id="IPR020568">
    <property type="entry name" value="Ribosomal_Su5_D2-typ_SF"/>
</dbReference>
<feature type="compositionally biased region" description="Acidic residues" evidence="7">
    <location>
        <begin position="258"/>
        <end position="267"/>
    </location>
</feature>
<dbReference type="SUPFAM" id="SSF55874">
    <property type="entry name" value="ATPase domain of HSP90 chaperone/DNA topoisomerase II/histidine kinase"/>
    <property type="match status" value="1"/>
</dbReference>
<sequence length="350" mass="39584">MGPFTSRCRERPFDSRDTPFLPHGNSTDYQLRCRPLGTVAKRFVACRFAVGVVEIFLRELISNSSDALDKIRYQALTEPSELDTGKDLYIKITPNKEDKTLTIMDTGIGMTKADLVNNLGTIAKSGTKAFMEALQAGADISMIGQFGVGFYSAFLVADRVVVTSKNNDDDCYQWESSAGGSFVVRPVNDPEVTRGTKITMYIKEDQTEVLEERRIKEIVKKHSQFIGYPIKLVVEKEREKEVEDDEAEETKDEAKEGDVEDVGEDEDADKKKKKTKKIKEKYHEDEELNKTKPIWTRNPDDISNEEYAEFYKSLSNDWEDHLAVKHFSVEGQFGVQSPSVRAAACAFRSV</sequence>
<dbReference type="GO" id="GO:0051082">
    <property type="term" value="F:unfolded protein binding"/>
    <property type="evidence" value="ECO:0007669"/>
    <property type="project" value="InterPro"/>
</dbReference>
<comment type="subcellular location">
    <subcellularLocation>
        <location evidence="1">Cytoplasm</location>
    </subcellularLocation>
</comment>
<dbReference type="Pfam" id="PF13589">
    <property type="entry name" value="HATPase_c_3"/>
    <property type="match status" value="1"/>
</dbReference>
<evidence type="ECO:0000256" key="6">
    <source>
        <dbReference type="ARBA" id="ARBA00023186"/>
    </source>
</evidence>
<dbReference type="InterPro" id="IPR001404">
    <property type="entry name" value="Hsp90_fam"/>
</dbReference>
<dbReference type="AlphaFoldDB" id="A0AAD5QFX4"/>
<dbReference type="GO" id="GO:0016887">
    <property type="term" value="F:ATP hydrolysis activity"/>
    <property type="evidence" value="ECO:0007669"/>
    <property type="project" value="InterPro"/>
</dbReference>
<protein>
    <submittedName>
        <fullName evidence="9">Heat shock protein 90</fullName>
    </submittedName>
</protein>
<comment type="caution">
    <text evidence="9">The sequence shown here is derived from an EMBL/GenBank/DDBJ whole genome shotgun (WGS) entry which is preliminary data.</text>
</comment>
<gene>
    <name evidence="9" type="primary">DAF21_1</name>
    <name evidence="9" type="ORF">KIN20_000296</name>
</gene>
<feature type="domain" description="Histidine kinase/HSP90-like ATPase" evidence="8">
    <location>
        <begin position="52"/>
        <end position="206"/>
    </location>
</feature>
<feature type="region of interest" description="Disordered" evidence="7">
    <location>
        <begin position="239"/>
        <end position="299"/>
    </location>
</feature>
<keyword evidence="6" id="KW-0143">Chaperone</keyword>
<dbReference type="GO" id="GO:0005524">
    <property type="term" value="F:ATP binding"/>
    <property type="evidence" value="ECO:0007669"/>
    <property type="project" value="UniProtKB-KW"/>
</dbReference>
<evidence type="ECO:0000259" key="8">
    <source>
        <dbReference type="SMART" id="SM00387"/>
    </source>
</evidence>
<proteinExistence type="inferred from homology"/>
<keyword evidence="9" id="KW-0346">Stress response</keyword>
<name>A0AAD5QFX4_PARTN</name>
<dbReference type="Gene3D" id="3.30.230.80">
    <property type="match status" value="1"/>
</dbReference>
<evidence type="ECO:0000256" key="1">
    <source>
        <dbReference type="ARBA" id="ARBA00004496"/>
    </source>
</evidence>
<dbReference type="SMART" id="SM00387">
    <property type="entry name" value="HATPase_c"/>
    <property type="match status" value="1"/>
</dbReference>
<keyword evidence="3" id="KW-0963">Cytoplasm</keyword>
<feature type="compositionally biased region" description="Basic and acidic residues" evidence="7">
    <location>
        <begin position="7"/>
        <end position="17"/>
    </location>
</feature>
<dbReference type="SUPFAM" id="SSF54211">
    <property type="entry name" value="Ribosomal protein S5 domain 2-like"/>
    <property type="match status" value="1"/>
</dbReference>
<evidence type="ECO:0000256" key="3">
    <source>
        <dbReference type="ARBA" id="ARBA00022490"/>
    </source>
</evidence>
<organism evidence="9 10">
    <name type="scientific">Parelaphostrongylus tenuis</name>
    <name type="common">Meningeal worm</name>
    <dbReference type="NCBI Taxonomy" id="148309"/>
    <lineage>
        <taxon>Eukaryota</taxon>
        <taxon>Metazoa</taxon>
        <taxon>Ecdysozoa</taxon>
        <taxon>Nematoda</taxon>
        <taxon>Chromadorea</taxon>
        <taxon>Rhabditida</taxon>
        <taxon>Rhabditina</taxon>
        <taxon>Rhabditomorpha</taxon>
        <taxon>Strongyloidea</taxon>
        <taxon>Metastrongylidae</taxon>
        <taxon>Parelaphostrongylus</taxon>
    </lineage>
</organism>
<evidence type="ECO:0000256" key="2">
    <source>
        <dbReference type="ARBA" id="ARBA00008239"/>
    </source>
</evidence>
<dbReference type="Proteomes" id="UP001196413">
    <property type="component" value="Unassembled WGS sequence"/>
</dbReference>
<dbReference type="Gene3D" id="3.30.565.10">
    <property type="entry name" value="Histidine kinase-like ATPase, C-terminal domain"/>
    <property type="match status" value="1"/>
</dbReference>
<accession>A0AAD5QFX4</accession>
<dbReference type="PANTHER" id="PTHR11528">
    <property type="entry name" value="HEAT SHOCK PROTEIN 90 FAMILY MEMBER"/>
    <property type="match status" value="1"/>
</dbReference>
<dbReference type="Pfam" id="PF00183">
    <property type="entry name" value="HSP90"/>
    <property type="match status" value="1"/>
</dbReference>
<dbReference type="GO" id="GO:0005737">
    <property type="term" value="C:cytoplasm"/>
    <property type="evidence" value="ECO:0007669"/>
    <property type="project" value="UniProtKB-SubCell"/>
</dbReference>
<keyword evidence="4" id="KW-0547">Nucleotide-binding</keyword>
<feature type="compositionally biased region" description="Basic residues" evidence="7">
    <location>
        <begin position="271"/>
        <end position="280"/>
    </location>
</feature>
<evidence type="ECO:0000256" key="7">
    <source>
        <dbReference type="SAM" id="MobiDB-lite"/>
    </source>
</evidence>
<comment type="similarity">
    <text evidence="2">Belongs to the heat shock protein 90 family.</text>
</comment>
<evidence type="ECO:0000256" key="4">
    <source>
        <dbReference type="ARBA" id="ARBA00022741"/>
    </source>
</evidence>